<dbReference type="Proteomes" id="UP000429607">
    <property type="component" value="Unassembled WGS sequence"/>
</dbReference>
<dbReference type="EMBL" id="QXFU01000266">
    <property type="protein sequence ID" value="KAE9038418.1"/>
    <property type="molecule type" value="Genomic_DNA"/>
</dbReference>
<evidence type="ECO:0000313" key="2">
    <source>
        <dbReference type="EMBL" id="KAE9038418.1"/>
    </source>
</evidence>
<proteinExistence type="predicted"/>
<evidence type="ECO:0000313" key="6">
    <source>
        <dbReference type="Proteomes" id="UP000434957"/>
    </source>
</evidence>
<evidence type="ECO:0000313" key="5">
    <source>
        <dbReference type="Proteomes" id="UP000429607"/>
    </source>
</evidence>
<comment type="caution">
    <text evidence="2">The sequence shown here is derived from an EMBL/GenBank/DDBJ whole genome shotgun (WGS) entry which is preliminary data.</text>
</comment>
<dbReference type="Proteomes" id="UP000434957">
    <property type="component" value="Unassembled WGS sequence"/>
</dbReference>
<evidence type="ECO:0000313" key="7">
    <source>
        <dbReference type="Proteomes" id="UP000435112"/>
    </source>
</evidence>
<dbReference type="EMBL" id="QXFT01000263">
    <property type="protein sequence ID" value="KAE9349092.1"/>
    <property type="molecule type" value="Genomic_DNA"/>
</dbReference>
<organism evidence="2 7">
    <name type="scientific">Phytophthora rubi</name>
    <dbReference type="NCBI Taxonomy" id="129364"/>
    <lineage>
        <taxon>Eukaryota</taxon>
        <taxon>Sar</taxon>
        <taxon>Stramenopiles</taxon>
        <taxon>Oomycota</taxon>
        <taxon>Peronosporomycetes</taxon>
        <taxon>Peronosporales</taxon>
        <taxon>Peronosporaceae</taxon>
        <taxon>Phytophthora</taxon>
    </lineage>
</organism>
<feature type="transmembrane region" description="Helical" evidence="1">
    <location>
        <begin position="6"/>
        <end position="24"/>
    </location>
</feature>
<accession>A0A6A3N2M6</accession>
<reference evidence="5 7" key="1">
    <citation type="submission" date="2018-09" db="EMBL/GenBank/DDBJ databases">
        <title>Genomic investigation of the strawberry pathogen Phytophthora fragariae indicates pathogenicity is determined by transcriptional variation in three key races.</title>
        <authorList>
            <person name="Adams T.M."/>
            <person name="Armitage A.D."/>
            <person name="Sobczyk M.K."/>
            <person name="Bates H.J."/>
            <person name="Dunwell J.M."/>
            <person name="Nellist C.F."/>
            <person name="Harrison R.J."/>
        </authorList>
    </citation>
    <scope>NUCLEOTIDE SEQUENCE [LARGE SCALE GENOMIC DNA]</scope>
    <source>
        <strain evidence="3 5">SCRP249</strain>
        <strain evidence="2 7">SCRP324</strain>
        <strain evidence="4 6">SCRP333</strain>
    </source>
</reference>
<evidence type="ECO:0000313" key="3">
    <source>
        <dbReference type="EMBL" id="KAE9042237.1"/>
    </source>
</evidence>
<evidence type="ECO:0000313" key="4">
    <source>
        <dbReference type="EMBL" id="KAE9349092.1"/>
    </source>
</evidence>
<keyword evidence="6" id="KW-1185">Reference proteome</keyword>
<dbReference type="AlphaFoldDB" id="A0A6A3N2M6"/>
<dbReference type="Proteomes" id="UP000435112">
    <property type="component" value="Unassembled WGS sequence"/>
</dbReference>
<name>A0A6A3N2M6_9STRA</name>
<keyword evidence="1" id="KW-1133">Transmembrane helix</keyword>
<keyword evidence="1" id="KW-0472">Membrane</keyword>
<sequence length="51" mass="5648">MLSISTIIYVLGLIPVLLPLLVAGQITCSRYARSIHQDHCLCPTPLLLHSY</sequence>
<keyword evidence="1" id="KW-0812">Transmembrane</keyword>
<protein>
    <submittedName>
        <fullName evidence="2">Uncharacterized protein</fullName>
    </submittedName>
</protein>
<dbReference type="EMBL" id="QXFV01000292">
    <property type="protein sequence ID" value="KAE9042237.1"/>
    <property type="molecule type" value="Genomic_DNA"/>
</dbReference>
<gene>
    <name evidence="3" type="ORF">PR001_g6277</name>
    <name evidence="2" type="ORF">PR002_g6035</name>
    <name evidence="4" type="ORF">PR003_g6065</name>
</gene>
<evidence type="ECO:0000256" key="1">
    <source>
        <dbReference type="SAM" id="Phobius"/>
    </source>
</evidence>